<dbReference type="PANTHER" id="PTHR32166">
    <property type="entry name" value="OSJNBA0013A04.12 PROTEIN"/>
    <property type="match status" value="1"/>
</dbReference>
<feature type="domain" description="BED-type" evidence="9">
    <location>
        <begin position="14"/>
        <end position="72"/>
    </location>
</feature>
<keyword evidence="5" id="KW-0238">DNA-binding</keyword>
<protein>
    <recommendedName>
        <fullName evidence="9">BED-type domain-containing protein</fullName>
    </recommendedName>
</protein>
<evidence type="ECO:0000256" key="7">
    <source>
        <dbReference type="PROSITE-ProRule" id="PRU00027"/>
    </source>
</evidence>
<comment type="subcellular location">
    <subcellularLocation>
        <location evidence="1">Nucleus</location>
    </subcellularLocation>
</comment>
<dbReference type="AlphaFoldDB" id="A0A804KFH1"/>
<keyword evidence="4" id="KW-0862">Zinc</keyword>
<dbReference type="InterPro" id="IPR008906">
    <property type="entry name" value="HATC_C_dom"/>
</dbReference>
<keyword evidence="11" id="KW-1185">Reference proteome</keyword>
<evidence type="ECO:0000256" key="8">
    <source>
        <dbReference type="SAM" id="MobiDB-lite"/>
    </source>
</evidence>
<keyword evidence="6" id="KW-0539">Nucleus</keyword>
<keyword evidence="3 7" id="KW-0863">Zinc-finger</keyword>
<dbReference type="InterPro" id="IPR012337">
    <property type="entry name" value="RNaseH-like_sf"/>
</dbReference>
<dbReference type="Pfam" id="PF04937">
    <property type="entry name" value="DUF659"/>
    <property type="match status" value="1"/>
</dbReference>
<evidence type="ECO:0000313" key="11">
    <source>
        <dbReference type="Proteomes" id="UP000012960"/>
    </source>
</evidence>
<evidence type="ECO:0000256" key="4">
    <source>
        <dbReference type="ARBA" id="ARBA00022833"/>
    </source>
</evidence>
<dbReference type="InterPro" id="IPR003656">
    <property type="entry name" value="Znf_BED"/>
</dbReference>
<dbReference type="InterPro" id="IPR007021">
    <property type="entry name" value="DUF659"/>
</dbReference>
<reference evidence="10" key="1">
    <citation type="submission" date="2021-05" db="UniProtKB">
        <authorList>
            <consortium name="EnsemblPlants"/>
        </authorList>
    </citation>
    <scope>IDENTIFICATION</scope>
    <source>
        <strain evidence="10">subsp. malaccensis</strain>
    </source>
</reference>
<organism evidence="10 11">
    <name type="scientific">Musa acuminata subsp. malaccensis</name>
    <name type="common">Wild banana</name>
    <name type="synonym">Musa malaccensis</name>
    <dbReference type="NCBI Taxonomy" id="214687"/>
    <lineage>
        <taxon>Eukaryota</taxon>
        <taxon>Viridiplantae</taxon>
        <taxon>Streptophyta</taxon>
        <taxon>Embryophyta</taxon>
        <taxon>Tracheophyta</taxon>
        <taxon>Spermatophyta</taxon>
        <taxon>Magnoliopsida</taxon>
        <taxon>Liliopsida</taxon>
        <taxon>Zingiberales</taxon>
        <taxon>Musaceae</taxon>
        <taxon>Musa</taxon>
    </lineage>
</organism>
<dbReference type="GO" id="GO:0003677">
    <property type="term" value="F:DNA binding"/>
    <property type="evidence" value="ECO:0007669"/>
    <property type="project" value="UniProtKB-KW"/>
</dbReference>
<dbReference type="GO" id="GO:0005634">
    <property type="term" value="C:nucleus"/>
    <property type="evidence" value="ECO:0007669"/>
    <property type="project" value="UniProtKB-SubCell"/>
</dbReference>
<proteinExistence type="predicted"/>
<evidence type="ECO:0000313" key="10">
    <source>
        <dbReference type="EnsemblPlants" id="Ma09_p03400.1"/>
    </source>
</evidence>
<evidence type="ECO:0000256" key="3">
    <source>
        <dbReference type="ARBA" id="ARBA00022771"/>
    </source>
</evidence>
<evidence type="ECO:0000256" key="1">
    <source>
        <dbReference type="ARBA" id="ARBA00004123"/>
    </source>
</evidence>
<feature type="region of interest" description="Disordered" evidence="8">
    <location>
        <begin position="142"/>
        <end position="163"/>
    </location>
</feature>
<dbReference type="GO" id="GO:0008270">
    <property type="term" value="F:zinc ion binding"/>
    <property type="evidence" value="ECO:0007669"/>
    <property type="project" value="UniProtKB-KW"/>
</dbReference>
<dbReference type="GeneID" id="103996853"/>
<dbReference type="InParanoid" id="A0A804KFH1"/>
<dbReference type="GO" id="GO:0046983">
    <property type="term" value="F:protein dimerization activity"/>
    <property type="evidence" value="ECO:0007669"/>
    <property type="project" value="InterPro"/>
</dbReference>
<name>A0A804KFH1_MUSAM</name>
<dbReference type="EnsemblPlants" id="Ma09_t03400.1">
    <property type="protein sequence ID" value="Ma09_p03400.1"/>
    <property type="gene ID" value="Ma09_g03400"/>
</dbReference>
<feature type="region of interest" description="Disordered" evidence="8">
    <location>
        <begin position="747"/>
        <end position="769"/>
    </location>
</feature>
<keyword evidence="2" id="KW-0479">Metal-binding</keyword>
<accession>A0A804KFH1</accession>
<sequence length="769" mass="86039">MASTSEIILPIGTQKHDPAWKHCLMVRSAGRTKLRCVYCMKQFLGGGIHRIKEHLARHKGNASCCPKVPLEVQVAMQQSLDGSAARRKKKLKPAEEVSRADPIQADGGDVDAGLHLIQLPEMVDTGAVQVEVKEEDVVTKLPERGRKKRARYTSPPLLPPPLSLQTAAPVSDVGKPFIGGTINKDQVCMAIGRFLYEAGVPLEAVNCASFQPMVDAIASAGPGLGMLSYHDFRGWILKRSVDELNNTLEQYKATWSRTGCSVLADEWTTTTGKTLINFMVYCPEGTMFLKSVDASHIVTSADTLYELLKHVVEGVGERNVVQVITSYSEIHVAAGSKLAETFPTLFWTPCASQCIEEILEDIGKLEAISEVIENAKAITGFIYSNAVVLNMTRKYTNGKDLILPCDSRSAMNFITLKSLISLKEDLTMMVTSGEWLDSPYSRKPGGLAVSELVCSPPFWSSCAAIVRITEPLLQVYKLVESDKKPAMGYIHVAMYQVKQAIRKELLKKADYMIYWEIIDWKWNRHPPSPLYAAAFFLNPRFFFSIQEDVCNEISSGVLDCIERLIPEANIQDKIQKELSLYKSSSGDFGRKMATRARNTLLPAEWWSTYGGACPNLMRLAIRILSQTCSARGCERVHLPFEQIHNHRMNYLEHQRLCDLIFVHYNLQLQQRKILRHKPFDPISVDNIDVVGDWIVEKNDLLSADADHSNWMTLNQPVATQLQSEYINDEETETFLAGIDDEVIQAAGKNVEDDGDIKEDDEVQEDTAFT</sequence>
<dbReference type="PROSITE" id="PS50808">
    <property type="entry name" value="ZF_BED"/>
    <property type="match status" value="1"/>
</dbReference>
<feature type="compositionally biased region" description="Acidic residues" evidence="8">
    <location>
        <begin position="752"/>
        <end position="769"/>
    </location>
</feature>
<dbReference type="OMA" id="HNLQSMV"/>
<dbReference type="OrthoDB" id="645489at2759"/>
<feature type="region of interest" description="Disordered" evidence="8">
    <location>
        <begin position="81"/>
        <end position="104"/>
    </location>
</feature>
<dbReference type="Gramene" id="Ma09_t03400.1">
    <property type="protein sequence ID" value="Ma09_p03400.1"/>
    <property type="gene ID" value="Ma09_g03400"/>
</dbReference>
<evidence type="ECO:0000259" key="9">
    <source>
        <dbReference type="PROSITE" id="PS50808"/>
    </source>
</evidence>
<dbReference type="SUPFAM" id="SSF53098">
    <property type="entry name" value="Ribonuclease H-like"/>
    <property type="match status" value="1"/>
</dbReference>
<evidence type="ECO:0000256" key="2">
    <source>
        <dbReference type="ARBA" id="ARBA00022723"/>
    </source>
</evidence>
<dbReference type="FunCoup" id="A0A804KFH1">
    <property type="interactions" value="378"/>
</dbReference>
<evidence type="ECO:0000256" key="6">
    <source>
        <dbReference type="ARBA" id="ARBA00023242"/>
    </source>
</evidence>
<dbReference type="Pfam" id="PF05699">
    <property type="entry name" value="Dimer_Tnp_hAT"/>
    <property type="match status" value="1"/>
</dbReference>
<dbReference type="PANTHER" id="PTHR32166:SF88">
    <property type="entry name" value="HAT TRANSPOSON SUPERFAMILY"/>
    <property type="match status" value="1"/>
</dbReference>
<dbReference type="Proteomes" id="UP000012960">
    <property type="component" value="Unplaced"/>
</dbReference>
<evidence type="ECO:0000256" key="5">
    <source>
        <dbReference type="ARBA" id="ARBA00023125"/>
    </source>
</evidence>